<evidence type="ECO:0000256" key="2">
    <source>
        <dbReference type="ARBA" id="ARBA00007992"/>
    </source>
</evidence>
<evidence type="ECO:0000256" key="1">
    <source>
        <dbReference type="ARBA" id="ARBA00001974"/>
    </source>
</evidence>
<evidence type="ECO:0000256" key="4">
    <source>
        <dbReference type="ARBA" id="ARBA00022827"/>
    </source>
</evidence>
<evidence type="ECO:0000256" key="6">
    <source>
        <dbReference type="ARBA" id="ARBA00023033"/>
    </source>
</evidence>
<dbReference type="GO" id="GO:0071949">
    <property type="term" value="F:FAD binding"/>
    <property type="evidence" value="ECO:0007669"/>
    <property type="project" value="InterPro"/>
</dbReference>
<evidence type="ECO:0000313" key="9">
    <source>
        <dbReference type="Proteomes" id="UP000236621"/>
    </source>
</evidence>
<dbReference type="STRING" id="45235.A0A2K3Q9A2"/>
<dbReference type="InterPro" id="IPR036188">
    <property type="entry name" value="FAD/NAD-bd_sf"/>
</dbReference>
<dbReference type="InterPro" id="IPR002938">
    <property type="entry name" value="FAD-bd"/>
</dbReference>
<evidence type="ECO:0000256" key="3">
    <source>
        <dbReference type="ARBA" id="ARBA00022630"/>
    </source>
</evidence>
<keyword evidence="5" id="KW-0560">Oxidoreductase</keyword>
<comment type="similarity">
    <text evidence="2">Belongs to the paxM FAD-dependent monooxygenase family.</text>
</comment>
<dbReference type="PANTHER" id="PTHR47356">
    <property type="entry name" value="FAD-DEPENDENT MONOOXYGENASE ASQG-RELATED"/>
    <property type="match status" value="1"/>
</dbReference>
<comment type="cofactor">
    <cofactor evidence="1">
        <name>FAD</name>
        <dbReference type="ChEBI" id="CHEBI:57692"/>
    </cofactor>
</comment>
<sequence>MVQSEQSQLAGLRVIVVGAGITGLTAAHTLHKAGIDYVVVEKWADAAPPAGASTGLGPSTLRIFQQLGLLEHLERLADPYTDGLSSRDPKGKLIMNMDMWGRFRENHGRDLLMIERRALLETLYDTLPDKSRVHFNKKIEKIVENTDGVEISFADGTTERGDFVLGADGVHSVVRQAMWDHANTVEPGLITVDEKLAMRATWTCLFGFGPGEPSLGNELGVSSFDGSRCILLSTQPKQSFFFAFWKVQKPWSRYTRPTYTEEDTEKAGKSIADLPINDTMVFGELWDKRYRAQLADIEEGILSRWHYGRHVLVGDAAHKVTPNLALGGNLGIESVTVLTNLLRKALVNRQGHGKLTASELKNVFEEYQAQQFPRARATFEVSSAASRAHAWDSLWLKFSSIYITPRQNPMAFPDLLCEMMRGAPILDFVPVGKWPEGRLKWVNDDAAGTGSAKVKPGTSGGQLLRVAEFAVGGIAAASIVSWVWRSIDR</sequence>
<dbReference type="OrthoDB" id="2431938at2759"/>
<name>A0A2K3Q9A2_9HYPO</name>
<dbReference type="EMBL" id="NRSZ01000978">
    <property type="protein sequence ID" value="PNY24071.1"/>
    <property type="molecule type" value="Genomic_DNA"/>
</dbReference>
<keyword evidence="6" id="KW-0503">Monooxygenase</keyword>
<accession>A0A2K3Q9A2</accession>
<keyword evidence="3" id="KW-0285">Flavoprotein</keyword>
<evidence type="ECO:0000259" key="7">
    <source>
        <dbReference type="Pfam" id="PF01494"/>
    </source>
</evidence>
<keyword evidence="4" id="KW-0274">FAD</keyword>
<dbReference type="Pfam" id="PF01494">
    <property type="entry name" value="FAD_binding_3"/>
    <property type="match status" value="1"/>
</dbReference>
<dbReference type="PRINTS" id="PR00420">
    <property type="entry name" value="RNGMNOXGNASE"/>
</dbReference>
<dbReference type="PANTHER" id="PTHR47356:SF2">
    <property type="entry name" value="FAD-BINDING DOMAIN-CONTAINING PROTEIN-RELATED"/>
    <property type="match status" value="1"/>
</dbReference>
<evidence type="ECO:0000313" key="8">
    <source>
        <dbReference type="EMBL" id="PNY24071.1"/>
    </source>
</evidence>
<comment type="caution">
    <text evidence="8">The sequence shown here is derived from an EMBL/GenBank/DDBJ whole genome shotgun (WGS) entry which is preliminary data.</text>
</comment>
<dbReference type="InterPro" id="IPR050562">
    <property type="entry name" value="FAD_mOase_fung"/>
</dbReference>
<organism evidence="8 9">
    <name type="scientific">Tolypocladium capitatum</name>
    <dbReference type="NCBI Taxonomy" id="45235"/>
    <lineage>
        <taxon>Eukaryota</taxon>
        <taxon>Fungi</taxon>
        <taxon>Dikarya</taxon>
        <taxon>Ascomycota</taxon>
        <taxon>Pezizomycotina</taxon>
        <taxon>Sordariomycetes</taxon>
        <taxon>Hypocreomycetidae</taxon>
        <taxon>Hypocreales</taxon>
        <taxon>Ophiocordycipitaceae</taxon>
        <taxon>Tolypocladium</taxon>
    </lineage>
</organism>
<dbReference type="AlphaFoldDB" id="A0A2K3Q9A2"/>
<dbReference type="Proteomes" id="UP000236621">
    <property type="component" value="Unassembled WGS sequence"/>
</dbReference>
<dbReference type="Gene3D" id="3.50.50.60">
    <property type="entry name" value="FAD/NAD(P)-binding domain"/>
    <property type="match status" value="1"/>
</dbReference>
<keyword evidence="9" id="KW-1185">Reference proteome</keyword>
<proteinExistence type="inferred from homology"/>
<dbReference type="GO" id="GO:0004497">
    <property type="term" value="F:monooxygenase activity"/>
    <property type="evidence" value="ECO:0007669"/>
    <property type="project" value="UniProtKB-KW"/>
</dbReference>
<dbReference type="SUPFAM" id="SSF51905">
    <property type="entry name" value="FAD/NAD(P)-binding domain"/>
    <property type="match status" value="1"/>
</dbReference>
<evidence type="ECO:0000256" key="5">
    <source>
        <dbReference type="ARBA" id="ARBA00023002"/>
    </source>
</evidence>
<feature type="domain" description="FAD-binding" evidence="7">
    <location>
        <begin position="13"/>
        <end position="347"/>
    </location>
</feature>
<protein>
    <submittedName>
        <fullName evidence="8">FAD-dependent urate hydroxylase</fullName>
    </submittedName>
</protein>
<gene>
    <name evidence="8" type="ORF">TCAP_05989</name>
</gene>
<reference evidence="8 9" key="1">
    <citation type="submission" date="2017-08" db="EMBL/GenBank/DDBJ databases">
        <title>Harnessing the power of phylogenomics to disentangle the directionality and signatures of interkingdom host jumping in the parasitic fungal genus Tolypocladium.</title>
        <authorList>
            <person name="Quandt C.A."/>
            <person name="Patterson W."/>
            <person name="Spatafora J.W."/>
        </authorList>
    </citation>
    <scope>NUCLEOTIDE SEQUENCE [LARGE SCALE GENOMIC DNA]</scope>
    <source>
        <strain evidence="8 9">CBS 113982</strain>
    </source>
</reference>